<dbReference type="InterPro" id="IPR027417">
    <property type="entry name" value="P-loop_NTPase"/>
</dbReference>
<protein>
    <recommendedName>
        <fullName evidence="6">Primosomal protein N' 3' DNA-binding domain-containing protein</fullName>
    </recommendedName>
</protein>
<evidence type="ECO:0000256" key="3">
    <source>
        <dbReference type="ARBA" id="ARBA00023125"/>
    </source>
</evidence>
<accession>A0A2H0RMK3</accession>
<keyword evidence="2" id="KW-0067">ATP-binding</keyword>
<dbReference type="GO" id="GO:0005524">
    <property type="term" value="F:ATP binding"/>
    <property type="evidence" value="ECO:0007669"/>
    <property type="project" value="UniProtKB-KW"/>
</dbReference>
<dbReference type="GO" id="GO:0006270">
    <property type="term" value="P:DNA replication initiation"/>
    <property type="evidence" value="ECO:0007669"/>
    <property type="project" value="TreeGrafter"/>
</dbReference>
<evidence type="ECO:0000256" key="1">
    <source>
        <dbReference type="ARBA" id="ARBA00022741"/>
    </source>
</evidence>
<dbReference type="InterPro" id="IPR042115">
    <property type="entry name" value="PriA_3primeBD_sf"/>
</dbReference>
<evidence type="ECO:0000256" key="2">
    <source>
        <dbReference type="ARBA" id="ARBA00022840"/>
    </source>
</evidence>
<reference evidence="4 5" key="1">
    <citation type="submission" date="2017-09" db="EMBL/GenBank/DDBJ databases">
        <title>Depth-based differentiation of microbial function through sediment-hosted aquifers and enrichment of novel symbionts in the deep terrestrial subsurface.</title>
        <authorList>
            <person name="Probst A.J."/>
            <person name="Ladd B."/>
            <person name="Jarett J.K."/>
            <person name="Geller-Mcgrath D.E."/>
            <person name="Sieber C.M."/>
            <person name="Emerson J.B."/>
            <person name="Anantharaman K."/>
            <person name="Thomas B.C."/>
            <person name="Malmstrom R."/>
            <person name="Stieglmeier M."/>
            <person name="Klingl A."/>
            <person name="Woyke T."/>
            <person name="Ryan C.M."/>
            <person name="Banfield J.F."/>
        </authorList>
    </citation>
    <scope>NUCLEOTIDE SEQUENCE [LARGE SCALE GENOMIC DNA]</scope>
    <source>
        <strain evidence="4">CG10_big_fil_rev_8_21_14_0_10_45_14</strain>
    </source>
</reference>
<dbReference type="EMBL" id="PCYL01000015">
    <property type="protein sequence ID" value="PIR47005.1"/>
    <property type="molecule type" value="Genomic_DNA"/>
</dbReference>
<dbReference type="Gene3D" id="3.40.1440.60">
    <property type="entry name" value="PriA, 3(prime) DNA-binding domain"/>
    <property type="match status" value="1"/>
</dbReference>
<keyword evidence="1" id="KW-0547">Nucleotide-binding</keyword>
<dbReference type="PANTHER" id="PTHR30580">
    <property type="entry name" value="PRIMOSOMAL PROTEIN N"/>
    <property type="match status" value="1"/>
</dbReference>
<gene>
    <name evidence="4" type="ORF">COV07_01335</name>
</gene>
<dbReference type="AlphaFoldDB" id="A0A2H0RMK3"/>
<comment type="caution">
    <text evidence="4">The sequence shown here is derived from an EMBL/GenBank/DDBJ whole genome shotgun (WGS) entry which is preliminary data.</text>
</comment>
<dbReference type="Gene3D" id="3.40.50.300">
    <property type="entry name" value="P-loop containing nucleotide triphosphate hydrolases"/>
    <property type="match status" value="1"/>
</dbReference>
<evidence type="ECO:0000313" key="4">
    <source>
        <dbReference type="EMBL" id="PIR47005.1"/>
    </source>
</evidence>
<name>A0A2H0RMK3_9BACT</name>
<evidence type="ECO:0008006" key="6">
    <source>
        <dbReference type="Google" id="ProtNLM"/>
    </source>
</evidence>
<dbReference type="GO" id="GO:0003677">
    <property type="term" value="F:DNA binding"/>
    <property type="evidence" value="ECO:0007669"/>
    <property type="project" value="UniProtKB-KW"/>
</dbReference>
<dbReference type="GO" id="GO:0006302">
    <property type="term" value="P:double-strand break repair"/>
    <property type="evidence" value="ECO:0007669"/>
    <property type="project" value="TreeGrafter"/>
</dbReference>
<keyword evidence="3" id="KW-0238">DNA-binding</keyword>
<sequence>MFVVTVIPICRVLGKTELSYVANFEPTLGSLMKVKVRNKEQNAIVVKVRDVRSLKTEIKGSRFPLKKLALQKPRQLFTRTFLLMAEEMCDYFLTGFGEVLAEFMPAFARKDMEVSCTNVPPTEQGISGAHSHRATLPLCIQTNFDERLLSYRNTIRETFARGKSVFLVIPTLGDLERVFPIVSRGIIEHSFSFHGSFTARDLKEKWQSAIASSHPVLVVATSHFLGIHRTDFGAYIIEGEHRRSYKGLVRPFLDFRIAVESLARHTKAEFVVGDTLLSIETLYKLEQNLFARSGAFRQRLELPIAPEIISVPRLSGGSARPFEERLFTKRLLQILEDYGNTGKKAFLFASRKGVASITICRDCGETVSCPKCLAPLLLASKSRVAKLNKSGGETRAFVCARCEWSSTSSVLCKKCESWDLVPLGIGVERVAEGIKALFPKRPVFMVSSDTTKGVQEAKEVRDKFEESSCAIMIGTETGLYLLREPVETVAVVSLDSMFSIPDYRMNERIYALLTELDERASDHCLIQTRRPRERVWGHFEEMRTSSFYKNELSDRSSFRYPPTTVLIKIRWQGKNKEKDAALTYLEETLAPYEPIQVPVGVAPVSTLQKIIMLIRIDRHLWPPCLHKEDSAHQTEEQSETNPDYHKLSLILRRLPSDFTIDIHPEDLLS</sequence>
<dbReference type="Proteomes" id="UP000230833">
    <property type="component" value="Unassembled WGS sequence"/>
</dbReference>
<dbReference type="PANTHER" id="PTHR30580:SF0">
    <property type="entry name" value="PRIMOSOMAL PROTEIN N"/>
    <property type="match status" value="1"/>
</dbReference>
<evidence type="ECO:0000313" key="5">
    <source>
        <dbReference type="Proteomes" id="UP000230833"/>
    </source>
</evidence>
<organism evidence="4 5">
    <name type="scientific">Candidatus Vogelbacteria bacterium CG10_big_fil_rev_8_21_14_0_10_45_14</name>
    <dbReference type="NCBI Taxonomy" id="1975042"/>
    <lineage>
        <taxon>Bacteria</taxon>
        <taxon>Candidatus Vogeliibacteriota</taxon>
    </lineage>
</organism>
<proteinExistence type="predicted"/>
<dbReference type="GO" id="GO:0006310">
    <property type="term" value="P:DNA recombination"/>
    <property type="evidence" value="ECO:0007669"/>
    <property type="project" value="TreeGrafter"/>
</dbReference>
<dbReference type="GO" id="GO:0043138">
    <property type="term" value="F:3'-5' DNA helicase activity"/>
    <property type="evidence" value="ECO:0007669"/>
    <property type="project" value="TreeGrafter"/>
</dbReference>